<comment type="caution">
    <text evidence="4">The sequence shown here is derived from an EMBL/GenBank/DDBJ whole genome shotgun (WGS) entry which is preliminary data.</text>
</comment>
<dbReference type="Pfam" id="PF03403">
    <property type="entry name" value="PAF-AH_p_II"/>
    <property type="match status" value="1"/>
</dbReference>
<evidence type="ECO:0000313" key="4">
    <source>
        <dbReference type="EMBL" id="MFK2873809.1"/>
    </source>
</evidence>
<dbReference type="InterPro" id="IPR016986">
    <property type="entry name" value="UCP031982_abhydr"/>
</dbReference>
<dbReference type="PANTHER" id="PTHR10272">
    <property type="entry name" value="PLATELET-ACTIVATING FACTOR ACETYLHYDROLASE"/>
    <property type="match status" value="1"/>
</dbReference>
<evidence type="ECO:0000313" key="5">
    <source>
        <dbReference type="Proteomes" id="UP001620405"/>
    </source>
</evidence>
<keyword evidence="5" id="KW-1185">Reference proteome</keyword>
<accession>A0ABW8IY04</accession>
<evidence type="ECO:0000256" key="3">
    <source>
        <dbReference type="ARBA" id="ARBA00023098"/>
    </source>
</evidence>
<keyword evidence="1" id="KW-0378">Hydrolase</keyword>
<dbReference type="SUPFAM" id="SSF53474">
    <property type="entry name" value="alpha/beta-Hydrolases"/>
    <property type="match status" value="1"/>
</dbReference>
<sequence length="359" mass="39008">MTSVRSRATHALRWLALTFLLAPALLFAQATTGVGFHRIAIHDPVNNGTMPGYVFYPSAHAKGVTKVGPYDVDASLDAPPIAGAKPLVVISHGNGGSDLGHNELATYLASHGFVVATLEHPKDNFHDTSGVGYSPVLVGRPIQVKATISMLLDDPQWKSLIDPARIGVAGFSAGGYTSLLIVGAVPQFKRFLDYCQRYPHDDVVCHDAKRIEAEAASQGLTMDQWLARIQNDLPRWGSTADPRVKAAFAMAPLSLIFDQAGIDKIDRPVFLYYGQDDHVLIPTENAAHIRPWMKTLVGFKVVPNADHWVFIDPCTADLSKDNPVICTDPAGVDRIKVHAQLNADALSFFRKTLTVPTTD</sequence>
<organism evidence="4 5">
    <name type="scientific">Dyella lipolytica</name>
    <dbReference type="NCBI Taxonomy" id="1867835"/>
    <lineage>
        <taxon>Bacteria</taxon>
        <taxon>Pseudomonadati</taxon>
        <taxon>Pseudomonadota</taxon>
        <taxon>Gammaproteobacteria</taxon>
        <taxon>Lysobacterales</taxon>
        <taxon>Rhodanobacteraceae</taxon>
        <taxon>Dyella</taxon>
    </lineage>
</organism>
<dbReference type="Proteomes" id="UP001620405">
    <property type="component" value="Unassembled WGS sequence"/>
</dbReference>
<name>A0ABW8IY04_9GAMM</name>
<reference evidence="4 5" key="1">
    <citation type="submission" date="2020-10" db="EMBL/GenBank/DDBJ databases">
        <title>Phylogeny of dyella-like bacteria.</title>
        <authorList>
            <person name="Fu J."/>
        </authorList>
    </citation>
    <scope>NUCLEOTIDE SEQUENCE [LARGE SCALE GENOMIC DNA]</scope>
    <source>
        <strain evidence="4 5">DHOB07</strain>
    </source>
</reference>
<dbReference type="RefSeq" id="WP_284400774.1">
    <property type="nucleotide sequence ID" value="NZ_BSNQ01000009.1"/>
</dbReference>
<dbReference type="InterPro" id="IPR029058">
    <property type="entry name" value="AB_hydrolase_fold"/>
</dbReference>
<evidence type="ECO:0000256" key="1">
    <source>
        <dbReference type="ARBA" id="ARBA00022801"/>
    </source>
</evidence>
<keyword evidence="3" id="KW-0443">Lipid metabolism</keyword>
<dbReference type="PANTHER" id="PTHR10272:SF0">
    <property type="entry name" value="PLATELET-ACTIVATING FACTOR ACETYLHYDROLASE"/>
    <property type="match status" value="1"/>
</dbReference>
<evidence type="ECO:0008006" key="6">
    <source>
        <dbReference type="Google" id="ProtNLM"/>
    </source>
</evidence>
<dbReference type="Gene3D" id="3.40.50.1820">
    <property type="entry name" value="alpha/beta hydrolase"/>
    <property type="match status" value="1"/>
</dbReference>
<gene>
    <name evidence="4" type="ORF">ISP13_09725</name>
</gene>
<evidence type="ECO:0000256" key="2">
    <source>
        <dbReference type="ARBA" id="ARBA00022963"/>
    </source>
</evidence>
<keyword evidence="2" id="KW-0442">Lipid degradation</keyword>
<dbReference type="EMBL" id="JADIKG010000012">
    <property type="protein sequence ID" value="MFK2873809.1"/>
    <property type="molecule type" value="Genomic_DNA"/>
</dbReference>
<proteinExistence type="predicted"/>
<protein>
    <recommendedName>
        <fullName evidence="6">Dienelactone hydrolase</fullName>
    </recommendedName>
</protein>
<dbReference type="PIRSF" id="PIRSF031982">
    <property type="entry name" value="UCP031982_abhydr"/>
    <property type="match status" value="1"/>
</dbReference>